<dbReference type="Proteomes" id="UP000008540">
    <property type="component" value="Chromosome"/>
</dbReference>
<protein>
    <submittedName>
        <fullName evidence="1">Uncharacterized protein</fullName>
    </submittedName>
</protein>
<reference evidence="1 2" key="1">
    <citation type="journal article" date="2005" name="Nat. Biotechnol.">
        <title>Complete genome sequence of the plant commensal Pseudomonas fluorescens Pf-5.</title>
        <authorList>
            <person name="Paulsen I.T."/>
            <person name="Press C.M."/>
            <person name="Ravel J."/>
            <person name="Kobayashi D.Y."/>
            <person name="Myers G.S."/>
            <person name="Mavrodi D.V."/>
            <person name="DeBoy R.T."/>
            <person name="Seshadri R."/>
            <person name="Ren Q."/>
            <person name="Madupu R."/>
            <person name="Dodson R.J."/>
            <person name="Durkin A.S."/>
            <person name="Brinkac L.M."/>
            <person name="Daugherty S.C."/>
            <person name="Sullivan S.A."/>
            <person name="Rosovitz M.J."/>
            <person name="Gwinn M.L."/>
            <person name="Zhou L."/>
            <person name="Schneider D.J."/>
            <person name="Cartinhour S.W."/>
            <person name="Nelson W.C."/>
            <person name="Weidman J."/>
            <person name="Watkins K."/>
            <person name="Tran K."/>
            <person name="Khouri H."/>
            <person name="Pierson E.A."/>
            <person name="Pierson L.S.III."/>
            <person name="Thomashow L.S."/>
            <person name="Loper J.E."/>
        </authorList>
    </citation>
    <scope>NUCLEOTIDE SEQUENCE [LARGE SCALE GENOMIC DNA]</scope>
    <source>
        <strain evidence="2">ATCC BAA-477 / NRRL B-23932 / Pf-5</strain>
    </source>
</reference>
<accession>Q4KDA6</accession>
<gene>
    <name evidence="1" type="ordered locus">PFL_2670</name>
</gene>
<evidence type="ECO:0000313" key="2">
    <source>
        <dbReference type="Proteomes" id="UP000008540"/>
    </source>
</evidence>
<dbReference type="KEGG" id="pfl:PFL_2670"/>
<sequence>MMVRLLSSIETSLVLNSWTERRLGGVRRALQSGGPPPMLIMAWPG</sequence>
<dbReference type="HOGENOM" id="CLU_3204112_0_0_6"/>
<proteinExistence type="predicted"/>
<name>Q4KDA6_PSEF5</name>
<dbReference type="AlphaFoldDB" id="Q4KDA6"/>
<evidence type="ECO:0000313" key="1">
    <source>
        <dbReference type="EMBL" id="AAY91943.1"/>
    </source>
</evidence>
<dbReference type="EMBL" id="CP000076">
    <property type="protein sequence ID" value="AAY91943.1"/>
    <property type="molecule type" value="Genomic_DNA"/>
</dbReference>
<organism evidence="1 2">
    <name type="scientific">Pseudomonas fluorescens (strain ATCC BAA-477 / NRRL B-23932 / Pf-5)</name>
    <dbReference type="NCBI Taxonomy" id="220664"/>
    <lineage>
        <taxon>Bacteria</taxon>
        <taxon>Pseudomonadati</taxon>
        <taxon>Pseudomonadota</taxon>
        <taxon>Gammaproteobacteria</taxon>
        <taxon>Pseudomonadales</taxon>
        <taxon>Pseudomonadaceae</taxon>
        <taxon>Pseudomonas</taxon>
    </lineage>
</organism>